<evidence type="ECO:0000256" key="1">
    <source>
        <dbReference type="SAM" id="MobiDB-lite"/>
    </source>
</evidence>
<dbReference type="Proteomes" id="UP000439903">
    <property type="component" value="Unassembled WGS sequence"/>
</dbReference>
<dbReference type="OrthoDB" id="2412870at2759"/>
<organism evidence="2 3">
    <name type="scientific">Gigaspora margarita</name>
    <dbReference type="NCBI Taxonomy" id="4874"/>
    <lineage>
        <taxon>Eukaryota</taxon>
        <taxon>Fungi</taxon>
        <taxon>Fungi incertae sedis</taxon>
        <taxon>Mucoromycota</taxon>
        <taxon>Glomeromycotina</taxon>
        <taxon>Glomeromycetes</taxon>
        <taxon>Diversisporales</taxon>
        <taxon>Gigasporaceae</taxon>
        <taxon>Gigaspora</taxon>
    </lineage>
</organism>
<keyword evidence="3" id="KW-1185">Reference proteome</keyword>
<evidence type="ECO:0000313" key="2">
    <source>
        <dbReference type="EMBL" id="KAF0437258.1"/>
    </source>
</evidence>
<name>A0A8H3XC96_GIGMA</name>
<sequence>MDDSQYLNSSVNEPTESMIEAAKNDYAIRLYMHTQRQLIRAKSKQQINHQKSRRKEKNSINVSTTSFIAHPSTLMIQCQNAYKQNHKYDR</sequence>
<feature type="region of interest" description="Disordered" evidence="1">
    <location>
        <begin position="42"/>
        <end position="62"/>
    </location>
</feature>
<accession>A0A8H3XC96</accession>
<dbReference type="EMBL" id="WTPW01001404">
    <property type="protein sequence ID" value="KAF0437258.1"/>
    <property type="molecule type" value="Genomic_DNA"/>
</dbReference>
<gene>
    <name evidence="2" type="ORF">F8M41_004458</name>
</gene>
<protein>
    <submittedName>
        <fullName evidence="2">Uncharacterized protein</fullName>
    </submittedName>
</protein>
<proteinExistence type="predicted"/>
<reference evidence="2 3" key="1">
    <citation type="journal article" date="2019" name="Environ. Microbiol.">
        <title>At the nexus of three kingdoms: the genome of the mycorrhizal fungus Gigaspora margarita provides insights into plant, endobacterial and fungal interactions.</title>
        <authorList>
            <person name="Venice F."/>
            <person name="Ghignone S."/>
            <person name="Salvioli di Fossalunga A."/>
            <person name="Amselem J."/>
            <person name="Novero M."/>
            <person name="Xianan X."/>
            <person name="Sedzielewska Toro K."/>
            <person name="Morin E."/>
            <person name="Lipzen A."/>
            <person name="Grigoriev I.V."/>
            <person name="Henrissat B."/>
            <person name="Martin F.M."/>
            <person name="Bonfante P."/>
        </authorList>
    </citation>
    <scope>NUCLEOTIDE SEQUENCE [LARGE SCALE GENOMIC DNA]</scope>
    <source>
        <strain evidence="2 3">BEG34</strain>
    </source>
</reference>
<comment type="caution">
    <text evidence="2">The sequence shown here is derived from an EMBL/GenBank/DDBJ whole genome shotgun (WGS) entry which is preliminary data.</text>
</comment>
<evidence type="ECO:0000313" key="3">
    <source>
        <dbReference type="Proteomes" id="UP000439903"/>
    </source>
</evidence>
<dbReference type="AlphaFoldDB" id="A0A8H3XC96"/>